<evidence type="ECO:0000313" key="4">
    <source>
        <dbReference type="EMBL" id="KAJ5282363.1"/>
    </source>
</evidence>
<reference evidence="4 5" key="1">
    <citation type="journal article" date="2023" name="IMA Fungus">
        <title>Comparative genomic study of the Penicillium genus elucidates a diverse pangenome and 15 lateral gene transfer events.</title>
        <authorList>
            <person name="Petersen C."/>
            <person name="Sorensen T."/>
            <person name="Nielsen M.R."/>
            <person name="Sondergaard T.E."/>
            <person name="Sorensen J.L."/>
            <person name="Fitzpatrick D.A."/>
            <person name="Frisvad J.C."/>
            <person name="Nielsen K.L."/>
        </authorList>
    </citation>
    <scope>NUCLEOTIDE SEQUENCE [LARGE SCALE GENOMIC DNA]</scope>
    <source>
        <strain evidence="4 5">IBT 3361</strain>
    </source>
</reference>
<dbReference type="Proteomes" id="UP001220256">
    <property type="component" value="Unassembled WGS sequence"/>
</dbReference>
<dbReference type="PANTHER" id="PTHR47990">
    <property type="entry name" value="2-OXOGLUTARATE (2OG) AND FE(II)-DEPENDENT OXYGENASE SUPERFAMILY PROTEIN-RELATED"/>
    <property type="match status" value="1"/>
</dbReference>
<keyword evidence="5" id="KW-1185">Reference proteome</keyword>
<accession>A0ABQ8WTS3</accession>
<protein>
    <submittedName>
        <fullName evidence="4">Uncharacterized protein</fullName>
    </submittedName>
</protein>
<sequence length="387" mass="44504">MERKAQESTFATQNERSGLPKYVHLPETKHELEYADLAMLDLSEFDRPGGKEKLAEQLRAAAHHSGITSTYQIGTSANSSGFFYITNFGLTQAEIDEQFAIAKAFFALPQEERLKYRAPLEEGNYNGYRPLGTLEILPGLYDNVEFYNIFKLIPQTQRVQPEIFREYWGEIEKFHRHMHENVSFKLLRLLAISLELPEEELVNGHLYEANCDSSLRYMMYRARSSEENNSYKDLYLRGHTDIGTMTFVFQQPVAALQIKHTESSHWQHIRIPPGVIAVNLADILQFLTNGYLKSGIHRVISPPEDQASNDRLGLLYFLRPAEQLMLRALDSPYLRKMGYGNEGTAVDPDVPASDWVRERVRKNWTRSPEDNTQSVKMGGFKAKIIYD</sequence>
<dbReference type="InterPro" id="IPR027443">
    <property type="entry name" value="IPNS-like_sf"/>
</dbReference>
<comment type="similarity">
    <text evidence="1">Belongs to the iron/ascorbate-dependent oxidoreductase family.</text>
</comment>
<evidence type="ECO:0000259" key="2">
    <source>
        <dbReference type="Pfam" id="PF03171"/>
    </source>
</evidence>
<dbReference type="SUPFAM" id="SSF51197">
    <property type="entry name" value="Clavaminate synthase-like"/>
    <property type="match status" value="1"/>
</dbReference>
<evidence type="ECO:0000256" key="1">
    <source>
        <dbReference type="ARBA" id="ARBA00008056"/>
    </source>
</evidence>
<name>A0ABQ8WTS3_PENCH</name>
<dbReference type="Pfam" id="PF14226">
    <property type="entry name" value="DIOX_N"/>
    <property type="match status" value="1"/>
</dbReference>
<proteinExistence type="inferred from homology"/>
<dbReference type="InterPro" id="IPR026992">
    <property type="entry name" value="DIOX_N"/>
</dbReference>
<feature type="domain" description="Isopenicillin N synthase-like Fe(2+) 2OG dioxygenase" evidence="2">
    <location>
        <begin position="228"/>
        <end position="320"/>
    </location>
</feature>
<evidence type="ECO:0000259" key="3">
    <source>
        <dbReference type="Pfam" id="PF14226"/>
    </source>
</evidence>
<dbReference type="Pfam" id="PF03171">
    <property type="entry name" value="2OG-FeII_Oxy"/>
    <property type="match status" value="1"/>
</dbReference>
<dbReference type="InterPro" id="IPR044861">
    <property type="entry name" value="IPNS-like_FE2OG_OXY"/>
</dbReference>
<gene>
    <name evidence="4" type="ORF">N7505_000343</name>
</gene>
<organism evidence="4 5">
    <name type="scientific">Penicillium chrysogenum</name>
    <name type="common">Penicillium notatum</name>
    <dbReference type="NCBI Taxonomy" id="5076"/>
    <lineage>
        <taxon>Eukaryota</taxon>
        <taxon>Fungi</taxon>
        <taxon>Dikarya</taxon>
        <taxon>Ascomycota</taxon>
        <taxon>Pezizomycotina</taxon>
        <taxon>Eurotiomycetes</taxon>
        <taxon>Eurotiomycetidae</taxon>
        <taxon>Eurotiales</taxon>
        <taxon>Aspergillaceae</taxon>
        <taxon>Penicillium</taxon>
        <taxon>Penicillium chrysogenum species complex</taxon>
    </lineage>
</organism>
<comment type="caution">
    <text evidence="4">The sequence shown here is derived from an EMBL/GenBank/DDBJ whole genome shotgun (WGS) entry which is preliminary data.</text>
</comment>
<dbReference type="InterPro" id="IPR050231">
    <property type="entry name" value="Iron_ascorbate_oxido_reductase"/>
</dbReference>
<dbReference type="PRINTS" id="PR00682">
    <property type="entry name" value="IPNSYNTHASE"/>
</dbReference>
<feature type="domain" description="Non-haem dioxygenase N-terminal" evidence="3">
    <location>
        <begin position="72"/>
        <end position="158"/>
    </location>
</feature>
<dbReference type="EMBL" id="JAPVEB010000001">
    <property type="protein sequence ID" value="KAJ5282363.1"/>
    <property type="molecule type" value="Genomic_DNA"/>
</dbReference>
<evidence type="ECO:0000313" key="5">
    <source>
        <dbReference type="Proteomes" id="UP001220256"/>
    </source>
</evidence>
<dbReference type="Gene3D" id="2.60.120.330">
    <property type="entry name" value="B-lactam Antibiotic, Isopenicillin N Synthase, Chain"/>
    <property type="match status" value="1"/>
</dbReference>